<gene>
    <name evidence="2" type="ORF">EDS130_LOCUS39807</name>
    <name evidence="3" type="ORF">XAT740_LOCUS43343</name>
</gene>
<keyword evidence="1" id="KW-0472">Membrane</keyword>
<dbReference type="Proteomes" id="UP000663852">
    <property type="component" value="Unassembled WGS sequence"/>
</dbReference>
<comment type="caution">
    <text evidence="3">The sequence shown here is derived from an EMBL/GenBank/DDBJ whole genome shotgun (WGS) entry which is preliminary data.</text>
</comment>
<evidence type="ECO:0000313" key="4">
    <source>
        <dbReference type="Proteomes" id="UP000663828"/>
    </source>
</evidence>
<keyword evidence="1" id="KW-0812">Transmembrane</keyword>
<evidence type="ECO:0000313" key="3">
    <source>
        <dbReference type="EMBL" id="CAF1557216.1"/>
    </source>
</evidence>
<protein>
    <submittedName>
        <fullName evidence="3">Uncharacterized protein</fullName>
    </submittedName>
</protein>
<evidence type="ECO:0000256" key="1">
    <source>
        <dbReference type="SAM" id="Phobius"/>
    </source>
</evidence>
<dbReference type="OrthoDB" id="10486485at2759"/>
<keyword evidence="1" id="KW-1133">Transmembrane helix</keyword>
<dbReference type="AlphaFoldDB" id="A0A815XGR4"/>
<evidence type="ECO:0000313" key="2">
    <source>
        <dbReference type="EMBL" id="CAF1455569.1"/>
    </source>
</evidence>
<sequence length="184" mass="21883">MNDLDFLYEMNNSYYELQRFFVKFQSKYLKLKYFVFLLIFLGVIFISLFTVLNYSHLTPKVPPKPPCRPFTAPDNRSFFEREYSQSNLPKQISNSSSQDLLRQLRSLRLVVLSCARNIEKQIDRYRNHIEPIVNLFHPSSSIHICESDSKDKTVKKLRQWSRVQLYSYRQLSKTWFGMSLEGGC</sequence>
<organism evidence="3 4">
    <name type="scientific">Adineta ricciae</name>
    <name type="common">Rotifer</name>
    <dbReference type="NCBI Taxonomy" id="249248"/>
    <lineage>
        <taxon>Eukaryota</taxon>
        <taxon>Metazoa</taxon>
        <taxon>Spiralia</taxon>
        <taxon>Gnathifera</taxon>
        <taxon>Rotifera</taxon>
        <taxon>Eurotatoria</taxon>
        <taxon>Bdelloidea</taxon>
        <taxon>Adinetida</taxon>
        <taxon>Adinetidae</taxon>
        <taxon>Adineta</taxon>
    </lineage>
</organism>
<name>A0A815XGR4_ADIRI</name>
<proteinExistence type="predicted"/>
<dbReference type="Proteomes" id="UP000663828">
    <property type="component" value="Unassembled WGS sequence"/>
</dbReference>
<dbReference type="EMBL" id="CAJNOJ010000458">
    <property type="protein sequence ID" value="CAF1455569.1"/>
    <property type="molecule type" value="Genomic_DNA"/>
</dbReference>
<feature type="transmembrane region" description="Helical" evidence="1">
    <location>
        <begin position="33"/>
        <end position="54"/>
    </location>
</feature>
<dbReference type="EMBL" id="CAJNOR010005328">
    <property type="protein sequence ID" value="CAF1557216.1"/>
    <property type="molecule type" value="Genomic_DNA"/>
</dbReference>
<keyword evidence="4" id="KW-1185">Reference proteome</keyword>
<reference evidence="3" key="1">
    <citation type="submission" date="2021-02" db="EMBL/GenBank/DDBJ databases">
        <authorList>
            <person name="Nowell W R."/>
        </authorList>
    </citation>
    <scope>NUCLEOTIDE SEQUENCE</scope>
</reference>
<accession>A0A815XGR4</accession>